<dbReference type="PROSITE" id="PS50878">
    <property type="entry name" value="RT_POL"/>
    <property type="match status" value="1"/>
</dbReference>
<dbReference type="Proteomes" id="UP000288716">
    <property type="component" value="Unassembled WGS sequence"/>
</dbReference>
<name>A0A443SAE2_9ACAR</name>
<reference evidence="2 3" key="1">
    <citation type="journal article" date="2018" name="Gigascience">
        <title>Genomes of trombidid mites reveal novel predicted allergens and laterally-transferred genes associated with secondary metabolism.</title>
        <authorList>
            <person name="Dong X."/>
            <person name="Chaisiri K."/>
            <person name="Xia D."/>
            <person name="Armstrong S.D."/>
            <person name="Fang Y."/>
            <person name="Donnelly M.J."/>
            <person name="Kadowaki T."/>
            <person name="McGarry J.W."/>
            <person name="Darby A.C."/>
            <person name="Makepeace B.L."/>
        </authorList>
    </citation>
    <scope>NUCLEOTIDE SEQUENCE [LARGE SCALE GENOMIC DNA]</scope>
    <source>
        <strain evidence="2">UoL-UT</strain>
    </source>
</reference>
<sequence length="225" mass="25635">MLAANIIRPSTSPWAFPVTLAKKKDGSDRFCVDYRKLNAVTIDEHTPLPHIGDLLQRVAKARVFSTLDLAWGYWQLAMAQESIPLTAFVTADGQYEFVVLPFGLKNAPSSFQRHLQRILRKYRKRGVVNYLDDIVVFTLTVEEMQALLIELVSDLMGENIRLRFEKCTFFAEEIELFGHVVGHDRIGTSPQKIKAMVDLPTPKTKKNIQEVAGLTNYYKQFVPGY</sequence>
<keyword evidence="3" id="KW-1185">Reference proteome</keyword>
<dbReference type="PANTHER" id="PTHR33064:SF37">
    <property type="entry name" value="RIBONUCLEASE H"/>
    <property type="match status" value="1"/>
</dbReference>
<dbReference type="VEuPathDB" id="VectorBase:LDEU007558"/>
<dbReference type="PANTHER" id="PTHR33064">
    <property type="entry name" value="POL PROTEIN"/>
    <property type="match status" value="1"/>
</dbReference>
<dbReference type="SUPFAM" id="SSF56672">
    <property type="entry name" value="DNA/RNA polymerases"/>
    <property type="match status" value="1"/>
</dbReference>
<dbReference type="EMBL" id="NCKV01004819">
    <property type="protein sequence ID" value="RWS24482.1"/>
    <property type="molecule type" value="Genomic_DNA"/>
</dbReference>
<comment type="caution">
    <text evidence="2">The sequence shown here is derived from an EMBL/GenBank/DDBJ whole genome shotgun (WGS) entry which is preliminary data.</text>
</comment>
<feature type="non-terminal residue" evidence="2">
    <location>
        <position position="225"/>
    </location>
</feature>
<dbReference type="GO" id="GO:0071897">
    <property type="term" value="P:DNA biosynthetic process"/>
    <property type="evidence" value="ECO:0007669"/>
    <property type="project" value="UniProtKB-ARBA"/>
</dbReference>
<dbReference type="OrthoDB" id="3863715at2759"/>
<dbReference type="InterPro" id="IPR000477">
    <property type="entry name" value="RT_dom"/>
</dbReference>
<evidence type="ECO:0000259" key="1">
    <source>
        <dbReference type="PROSITE" id="PS50878"/>
    </source>
</evidence>
<protein>
    <submittedName>
        <fullName evidence="2">Putative retrotransposon protein-like protein</fullName>
    </submittedName>
</protein>
<dbReference type="Pfam" id="PF00078">
    <property type="entry name" value="RVT_1"/>
    <property type="match status" value="1"/>
</dbReference>
<dbReference type="Gene3D" id="3.10.10.10">
    <property type="entry name" value="HIV Type 1 Reverse Transcriptase, subunit A, domain 1"/>
    <property type="match status" value="1"/>
</dbReference>
<gene>
    <name evidence="2" type="ORF">B4U80_05600</name>
</gene>
<dbReference type="Gene3D" id="3.30.70.270">
    <property type="match status" value="2"/>
</dbReference>
<proteinExistence type="predicted"/>
<dbReference type="CDD" id="cd01647">
    <property type="entry name" value="RT_LTR"/>
    <property type="match status" value="1"/>
</dbReference>
<dbReference type="InterPro" id="IPR043128">
    <property type="entry name" value="Rev_trsase/Diguanyl_cyclase"/>
</dbReference>
<evidence type="ECO:0000313" key="2">
    <source>
        <dbReference type="EMBL" id="RWS24482.1"/>
    </source>
</evidence>
<dbReference type="InterPro" id="IPR051320">
    <property type="entry name" value="Viral_Replic_Matur_Polypro"/>
</dbReference>
<dbReference type="AlphaFoldDB" id="A0A443SAE2"/>
<feature type="domain" description="Reverse transcriptase" evidence="1">
    <location>
        <begin position="1"/>
        <end position="181"/>
    </location>
</feature>
<organism evidence="2 3">
    <name type="scientific">Leptotrombidium deliense</name>
    <dbReference type="NCBI Taxonomy" id="299467"/>
    <lineage>
        <taxon>Eukaryota</taxon>
        <taxon>Metazoa</taxon>
        <taxon>Ecdysozoa</taxon>
        <taxon>Arthropoda</taxon>
        <taxon>Chelicerata</taxon>
        <taxon>Arachnida</taxon>
        <taxon>Acari</taxon>
        <taxon>Acariformes</taxon>
        <taxon>Trombidiformes</taxon>
        <taxon>Prostigmata</taxon>
        <taxon>Anystina</taxon>
        <taxon>Parasitengona</taxon>
        <taxon>Trombiculoidea</taxon>
        <taxon>Trombiculidae</taxon>
        <taxon>Leptotrombidium</taxon>
    </lineage>
</organism>
<dbReference type="InterPro" id="IPR043502">
    <property type="entry name" value="DNA/RNA_pol_sf"/>
</dbReference>
<evidence type="ECO:0000313" key="3">
    <source>
        <dbReference type="Proteomes" id="UP000288716"/>
    </source>
</evidence>
<dbReference type="STRING" id="299467.A0A443SAE2"/>
<accession>A0A443SAE2</accession>